<dbReference type="Pfam" id="PF06985">
    <property type="entry name" value="HET"/>
    <property type="match status" value="1"/>
</dbReference>
<name>A0A6A5YKP1_9PLEO</name>
<evidence type="ECO:0000259" key="1">
    <source>
        <dbReference type="Pfam" id="PF06985"/>
    </source>
</evidence>
<dbReference type="AlphaFoldDB" id="A0A6A5YKP1"/>
<accession>A0A6A5YKP1</accession>
<dbReference type="EMBL" id="ML977360">
    <property type="protein sequence ID" value="KAF2106728.1"/>
    <property type="molecule type" value="Genomic_DNA"/>
</dbReference>
<protein>
    <recommendedName>
        <fullName evidence="1">Heterokaryon incompatibility domain-containing protein</fullName>
    </recommendedName>
</protein>
<dbReference type="Proteomes" id="UP000799770">
    <property type="component" value="Unassembled WGS sequence"/>
</dbReference>
<evidence type="ECO:0000313" key="3">
    <source>
        <dbReference type="Proteomes" id="UP000799770"/>
    </source>
</evidence>
<gene>
    <name evidence="2" type="ORF">BDV96DRAFT_607199</name>
</gene>
<proteinExistence type="predicted"/>
<keyword evidence="3" id="KW-1185">Reference proteome</keyword>
<feature type="domain" description="Heterokaryon incompatibility" evidence="1">
    <location>
        <begin position="1"/>
        <end position="85"/>
    </location>
</feature>
<dbReference type="OrthoDB" id="2157530at2759"/>
<organism evidence="2 3">
    <name type="scientific">Lophiotrema nucula</name>
    <dbReference type="NCBI Taxonomy" id="690887"/>
    <lineage>
        <taxon>Eukaryota</taxon>
        <taxon>Fungi</taxon>
        <taxon>Dikarya</taxon>
        <taxon>Ascomycota</taxon>
        <taxon>Pezizomycotina</taxon>
        <taxon>Dothideomycetes</taxon>
        <taxon>Pleosporomycetidae</taxon>
        <taxon>Pleosporales</taxon>
        <taxon>Lophiotremataceae</taxon>
        <taxon>Lophiotrema</taxon>
    </lineage>
</organism>
<reference evidence="2" key="1">
    <citation type="journal article" date="2020" name="Stud. Mycol.">
        <title>101 Dothideomycetes genomes: a test case for predicting lifestyles and emergence of pathogens.</title>
        <authorList>
            <person name="Haridas S."/>
            <person name="Albert R."/>
            <person name="Binder M."/>
            <person name="Bloem J."/>
            <person name="Labutti K."/>
            <person name="Salamov A."/>
            <person name="Andreopoulos B."/>
            <person name="Baker S."/>
            <person name="Barry K."/>
            <person name="Bills G."/>
            <person name="Bluhm B."/>
            <person name="Cannon C."/>
            <person name="Castanera R."/>
            <person name="Culley D."/>
            <person name="Daum C."/>
            <person name="Ezra D."/>
            <person name="Gonzalez J."/>
            <person name="Henrissat B."/>
            <person name="Kuo A."/>
            <person name="Liang C."/>
            <person name="Lipzen A."/>
            <person name="Lutzoni F."/>
            <person name="Magnuson J."/>
            <person name="Mondo S."/>
            <person name="Nolan M."/>
            <person name="Ohm R."/>
            <person name="Pangilinan J."/>
            <person name="Park H.-J."/>
            <person name="Ramirez L."/>
            <person name="Alfaro M."/>
            <person name="Sun H."/>
            <person name="Tritt A."/>
            <person name="Yoshinaga Y."/>
            <person name="Zwiers L.-H."/>
            <person name="Turgeon B."/>
            <person name="Goodwin S."/>
            <person name="Spatafora J."/>
            <person name="Crous P."/>
            <person name="Grigoriev I."/>
        </authorList>
    </citation>
    <scope>NUCLEOTIDE SEQUENCE</scope>
    <source>
        <strain evidence="2">CBS 627.86</strain>
    </source>
</reference>
<evidence type="ECO:0000313" key="2">
    <source>
        <dbReference type="EMBL" id="KAF2106728.1"/>
    </source>
</evidence>
<dbReference type="InterPro" id="IPR052895">
    <property type="entry name" value="HetReg/Transcr_Mod"/>
</dbReference>
<dbReference type="PANTHER" id="PTHR24148">
    <property type="entry name" value="ANKYRIN REPEAT DOMAIN-CONTAINING PROTEIN 39 HOMOLOG-RELATED"/>
    <property type="match status" value="1"/>
</dbReference>
<dbReference type="PANTHER" id="PTHR24148:SF64">
    <property type="entry name" value="HETEROKARYON INCOMPATIBILITY DOMAIN-CONTAINING PROTEIN"/>
    <property type="match status" value="1"/>
</dbReference>
<sequence>MGTIYQCAKKVHIWLGEPQAQDRISELFASFKALAMLREFPNISEAEQLDLTHDTLKSTSGGDCETQMIRFFTRSWFSRRWILQECAMNADIDVRCGEHNLAWSWFIKAISPIYSLSSSDRINLGQVSVNALDMFIIIPSALEYSMSDLLWAFPDSSCALDKDRIFALIGMAIDLHDFKHLRYANDWRKTFTQVAAMYYQSKGVAIFKHLACFGSISDPNWPSWVPDWRQEQPHCILSDEDARGGSNGWDEHFTVQSDRKLVINGWYRGSIVWKDDTTKDSVARLASCVRRNVPLGKDVTVRLLARLLWVATRDVEYQPESQIAEEDLSADGRSQELNLKSSVERALRDILESQKALTDNKTEPNSIAELILNTLDQFSLFMIGNPWWAICIGPQSTQMEHPGLRRN</sequence>
<dbReference type="InterPro" id="IPR010730">
    <property type="entry name" value="HET"/>
</dbReference>